<evidence type="ECO:0000313" key="10">
    <source>
        <dbReference type="Proteomes" id="UP001150924"/>
    </source>
</evidence>
<evidence type="ECO:0000256" key="7">
    <source>
        <dbReference type="SAM" id="MobiDB-lite"/>
    </source>
</evidence>
<keyword evidence="10" id="KW-1185">Reference proteome</keyword>
<proteinExistence type="inferred from homology"/>
<dbReference type="PROSITE" id="PS00211">
    <property type="entry name" value="ABC_TRANSPORTER_1"/>
    <property type="match status" value="2"/>
</dbReference>
<dbReference type="SUPFAM" id="SSF52540">
    <property type="entry name" value="P-loop containing nucleoside triphosphate hydrolases"/>
    <property type="match status" value="2"/>
</dbReference>
<evidence type="ECO:0000256" key="3">
    <source>
        <dbReference type="ARBA" id="ARBA00022840"/>
    </source>
</evidence>
<feature type="coiled-coil region" evidence="6">
    <location>
        <begin position="253"/>
        <end position="286"/>
    </location>
</feature>
<dbReference type="Pfam" id="PF12848">
    <property type="entry name" value="ABC_tran_Xtn"/>
    <property type="match status" value="1"/>
</dbReference>
<dbReference type="PANTHER" id="PTHR19211:SF14">
    <property type="entry name" value="ATP-BINDING CASSETTE SUB-FAMILY F MEMBER 1"/>
    <property type="match status" value="1"/>
</dbReference>
<dbReference type="InterPro" id="IPR050611">
    <property type="entry name" value="ABCF"/>
</dbReference>
<feature type="region of interest" description="Disordered" evidence="7">
    <location>
        <begin position="659"/>
        <end position="700"/>
    </location>
</feature>
<dbReference type="Gene3D" id="3.40.50.300">
    <property type="entry name" value="P-loop containing nucleotide triphosphate hydrolases"/>
    <property type="match status" value="2"/>
</dbReference>
<comment type="caution">
    <text evidence="9">The sequence shown here is derived from an EMBL/GenBank/DDBJ whole genome shotgun (WGS) entry which is preliminary data.</text>
</comment>
<dbReference type="InterPro" id="IPR017871">
    <property type="entry name" value="ABC_transporter-like_CS"/>
</dbReference>
<feature type="region of interest" description="Disordered" evidence="7">
    <location>
        <begin position="525"/>
        <end position="622"/>
    </location>
</feature>
<dbReference type="EMBL" id="JAPNKE010000002">
    <property type="protein sequence ID" value="MCY1006774.1"/>
    <property type="molecule type" value="Genomic_DNA"/>
</dbReference>
<dbReference type="InterPro" id="IPR003439">
    <property type="entry name" value="ABC_transporter-like_ATP-bd"/>
</dbReference>
<dbReference type="InterPro" id="IPR032781">
    <property type="entry name" value="ABC_tran_Xtn"/>
</dbReference>
<evidence type="ECO:0000259" key="8">
    <source>
        <dbReference type="PROSITE" id="PS50893"/>
    </source>
</evidence>
<evidence type="ECO:0000256" key="6">
    <source>
        <dbReference type="SAM" id="Coils"/>
    </source>
</evidence>
<dbReference type="Pfam" id="PF00005">
    <property type="entry name" value="ABC_tran"/>
    <property type="match status" value="2"/>
</dbReference>
<feature type="compositionally biased region" description="Basic residues" evidence="7">
    <location>
        <begin position="612"/>
        <end position="622"/>
    </location>
</feature>
<evidence type="ECO:0000256" key="5">
    <source>
        <dbReference type="ARBA" id="ARBA00074044"/>
    </source>
</evidence>
<dbReference type="SMART" id="SM00382">
    <property type="entry name" value="AAA"/>
    <property type="match status" value="2"/>
</dbReference>
<keyword evidence="1" id="KW-0677">Repeat</keyword>
<evidence type="ECO:0000256" key="2">
    <source>
        <dbReference type="ARBA" id="ARBA00022741"/>
    </source>
</evidence>
<dbReference type="PROSITE" id="PS50893">
    <property type="entry name" value="ABC_TRANSPORTER_2"/>
    <property type="match status" value="2"/>
</dbReference>
<dbReference type="InterPro" id="IPR003593">
    <property type="entry name" value="AAA+_ATPase"/>
</dbReference>
<dbReference type="GO" id="GO:0016887">
    <property type="term" value="F:ATP hydrolysis activity"/>
    <property type="evidence" value="ECO:0007669"/>
    <property type="project" value="InterPro"/>
</dbReference>
<name>A0A9X3EP13_9BACT</name>
<dbReference type="AlphaFoldDB" id="A0A9X3EP13"/>
<keyword evidence="2" id="KW-0547">Nucleotide-binding</keyword>
<feature type="domain" description="ABC transporter" evidence="8">
    <location>
        <begin position="330"/>
        <end position="544"/>
    </location>
</feature>
<evidence type="ECO:0000256" key="4">
    <source>
        <dbReference type="ARBA" id="ARBA00061551"/>
    </source>
</evidence>
<gene>
    <name evidence="9" type="ORF">OV079_14670</name>
</gene>
<feature type="domain" description="ABC transporter" evidence="8">
    <location>
        <begin position="4"/>
        <end position="263"/>
    </location>
</feature>
<protein>
    <recommendedName>
        <fullName evidence="5">Probable ATP-binding protein YbiT</fullName>
    </recommendedName>
</protein>
<dbReference type="FunFam" id="3.40.50.300:FF:000070">
    <property type="entry name" value="Putative ABC transporter ATP-binding component"/>
    <property type="match status" value="1"/>
</dbReference>
<evidence type="ECO:0000313" key="9">
    <source>
        <dbReference type="EMBL" id="MCY1006774.1"/>
    </source>
</evidence>
<dbReference type="CDD" id="cd03221">
    <property type="entry name" value="ABCF_EF-3"/>
    <property type="match status" value="2"/>
</dbReference>
<sequence>MSIVVFENVSLGFGKKTIVEALNLRIGREDRIGLIGPNGSGKSTLLRMLANEQGTDRGTIRFARAVRVGYLSQDLKLGGGQTLTSFVVGSVPGRAELERALAEAEREMATAEQSGDEDTMMTAAERLADAHTRTADFDTQYTEHEALRILAGLGFQPEDAGRDLDEFSGGWKMRAVLASLLFQQPDLLLLDEPTNHLDLPSVAWFAAYLKRYRRAFVLVSHDREFLNEQIDRVVSFEPEGIRQFSGDYEGYKRQRAEEEVVLENKAKNLAREREKTEQFIERFRAQATKAAAVQSRIKMLEKMDEVRLFERRQVMGFDFPPCERTGNESLRVDGLRKAYGARVVLDKVDLSVRRGEKIGIIGVNGAGKTTLLRTIAGELQADGGSITFGNKIKVGYYAQHHADALRSERTVFEEVAAVDPSAGQTRVRTILGAFLFSGDDVEKPIRVLSGGERARVALAKLLLKPGNLLLMDEPTNHLDLESSESLAEALKTYDGTLLFVSHNRSFVRALATRIWDVEGGKVETYPGTLDEYMDSSRRRREGEPPAAPGRTAGPSRPPEHVQRAGPKRQVATTRSRRTGPNRPGRVATPAGARPSAEANVTACSDPSASASRRWKGRSRRWRPSSAVAALCSQIRRPTPTTTAATNCSTAIAATRLRLRSSPLAGRSRRPNSKEWKPRSRARRERIPLQGRSDSHCQAPDLPTSFCEEFSAGAVAA</sequence>
<accession>A0A9X3EP13</accession>
<feature type="compositionally biased region" description="Basic and acidic residues" evidence="7">
    <location>
        <begin position="534"/>
        <end position="543"/>
    </location>
</feature>
<dbReference type="FunFam" id="3.40.50.300:FF:000011">
    <property type="entry name" value="Putative ABC transporter ATP-binding component"/>
    <property type="match status" value="1"/>
</dbReference>
<keyword evidence="6" id="KW-0175">Coiled coil</keyword>
<dbReference type="GO" id="GO:0005524">
    <property type="term" value="F:ATP binding"/>
    <property type="evidence" value="ECO:0007669"/>
    <property type="project" value="UniProtKB-KW"/>
</dbReference>
<keyword evidence="3 9" id="KW-0067">ATP-binding</keyword>
<organism evidence="9 10">
    <name type="scientific">Nannocystis pusilla</name>
    <dbReference type="NCBI Taxonomy" id="889268"/>
    <lineage>
        <taxon>Bacteria</taxon>
        <taxon>Pseudomonadati</taxon>
        <taxon>Myxococcota</taxon>
        <taxon>Polyangia</taxon>
        <taxon>Nannocystales</taxon>
        <taxon>Nannocystaceae</taxon>
        <taxon>Nannocystis</taxon>
    </lineage>
</organism>
<comment type="similarity">
    <text evidence="4">Belongs to the ABC transporter superfamily. ABCF family. YbiT subfamily.</text>
</comment>
<dbReference type="Proteomes" id="UP001150924">
    <property type="component" value="Unassembled WGS sequence"/>
</dbReference>
<dbReference type="PANTHER" id="PTHR19211">
    <property type="entry name" value="ATP-BINDING TRANSPORT PROTEIN-RELATED"/>
    <property type="match status" value="1"/>
</dbReference>
<evidence type="ECO:0000256" key="1">
    <source>
        <dbReference type="ARBA" id="ARBA00022737"/>
    </source>
</evidence>
<reference evidence="9" key="1">
    <citation type="submission" date="2022-11" db="EMBL/GenBank/DDBJ databases">
        <title>Minimal conservation of predation-associated metabolite biosynthetic gene clusters underscores biosynthetic potential of Myxococcota including descriptions for ten novel species: Archangium lansinium sp. nov., Myxococcus landrumus sp. nov., Nannocystis bai.</title>
        <authorList>
            <person name="Ahearne A."/>
            <person name="Stevens C."/>
            <person name="Phillips K."/>
        </authorList>
    </citation>
    <scope>NUCLEOTIDE SEQUENCE</scope>
    <source>
        <strain evidence="9">Na p29</strain>
    </source>
</reference>
<dbReference type="InterPro" id="IPR027417">
    <property type="entry name" value="P-loop_NTPase"/>
</dbReference>